<reference evidence="1 2" key="1">
    <citation type="submission" date="2019-04" db="EMBL/GenBank/DDBJ databases">
        <title>Lacinutrix sp. nov., isolated from marine water.</title>
        <authorList>
            <person name="Kim W."/>
        </authorList>
    </citation>
    <scope>NUCLEOTIDE SEQUENCE [LARGE SCALE GENOMIC DNA]</scope>
    <source>
        <strain evidence="1 2">CAU 1491</strain>
    </source>
</reference>
<dbReference type="EMBL" id="SUPL01000007">
    <property type="protein sequence ID" value="TJY33460.1"/>
    <property type="molecule type" value="Genomic_DNA"/>
</dbReference>
<sequence>MSIKKIVLFIGFVFFAIYLNGQNKSILSSTDKKFPTESVFIHYNSSLLFSGETLYYKFYCLNNLSNKLSNISKVGYVELVGENRQVVFKHKIALNNGLGYGEFLLPSDILSGNYKLIGYTLWMNNNQQNKFFIADLKVINPYKKINEKTIKSDSLNTQPRVGTAAIQTKNYELKLANNVYKPREEVRFSIVSNKVLQSDVSISVHKVNNISAPSLITSYKSLNNTVSKTISQSNIVTFPEIRGNILKGTLKSDSLEVSNKKIALSIPSAGLVNIVKTNEVGTFNLNISEYHNNNDLYVQVFENNTDNYKLDIAPSFKADYKDLNFNKFEIFESEVSKILDRSILNQIDNAYLFTKTDSILVQESKLPFSTSYDLEYNLDDYNRFSEMKEVFVEIINQAQIYEVSNDNFQFAVLNQNGSYDKSIPPLLVIDGIIVKDANLLVNYNAKSIKTISIIKNKYYLGSDIFNGVIAFQTINNDFNRKVGDFVFNKFQLYDLEKIKHYKNVSYKGKLLTQNSRIPDYRKQLFWNPSIKLNHQTSNFSFFTSDNTGQYELRIEGFTEQGEPISLSKTFKVTDE</sequence>
<name>A0A4U0EPI0_9FLAO</name>
<evidence type="ECO:0000313" key="1">
    <source>
        <dbReference type="EMBL" id="TJY33460.1"/>
    </source>
</evidence>
<proteinExistence type="predicted"/>
<organism evidence="1 2">
    <name type="scientific">Pontimicrobium aquaticum</name>
    <dbReference type="NCBI Taxonomy" id="2565367"/>
    <lineage>
        <taxon>Bacteria</taxon>
        <taxon>Pseudomonadati</taxon>
        <taxon>Bacteroidota</taxon>
        <taxon>Flavobacteriia</taxon>
        <taxon>Flavobacteriales</taxon>
        <taxon>Flavobacteriaceae</taxon>
        <taxon>Pontimicrobium</taxon>
    </lineage>
</organism>
<comment type="caution">
    <text evidence="1">The sequence shown here is derived from an EMBL/GenBank/DDBJ whole genome shotgun (WGS) entry which is preliminary data.</text>
</comment>
<dbReference type="Proteomes" id="UP000307657">
    <property type="component" value="Unassembled WGS sequence"/>
</dbReference>
<dbReference type="AlphaFoldDB" id="A0A4U0EPI0"/>
<dbReference type="OrthoDB" id="679547at2"/>
<gene>
    <name evidence="1" type="ORF">E5167_13250</name>
</gene>
<keyword evidence="2" id="KW-1185">Reference proteome</keyword>
<dbReference type="RefSeq" id="WP_136844639.1">
    <property type="nucleotide sequence ID" value="NZ_SUPL01000007.1"/>
</dbReference>
<evidence type="ECO:0008006" key="3">
    <source>
        <dbReference type="Google" id="ProtNLM"/>
    </source>
</evidence>
<accession>A0A4U0EPI0</accession>
<evidence type="ECO:0000313" key="2">
    <source>
        <dbReference type="Proteomes" id="UP000307657"/>
    </source>
</evidence>
<protein>
    <recommendedName>
        <fullName evidence="3">MG2 domain-containing protein</fullName>
    </recommendedName>
</protein>